<gene>
    <name evidence="1" type="ORF">BO95DRAFT_137846</name>
</gene>
<dbReference type="EMBL" id="KZ825344">
    <property type="protein sequence ID" value="RAH45625.1"/>
    <property type="molecule type" value="Genomic_DNA"/>
</dbReference>
<dbReference type="Proteomes" id="UP000249057">
    <property type="component" value="Unassembled WGS sequence"/>
</dbReference>
<accession>A0ACD1G8T0</accession>
<evidence type="ECO:0000313" key="1">
    <source>
        <dbReference type="EMBL" id="RAH45625.1"/>
    </source>
</evidence>
<organism evidence="1 2">
    <name type="scientific">Aspergillus brunneoviolaceus CBS 621.78</name>
    <dbReference type="NCBI Taxonomy" id="1450534"/>
    <lineage>
        <taxon>Eukaryota</taxon>
        <taxon>Fungi</taxon>
        <taxon>Dikarya</taxon>
        <taxon>Ascomycota</taxon>
        <taxon>Pezizomycotina</taxon>
        <taxon>Eurotiomycetes</taxon>
        <taxon>Eurotiomycetidae</taxon>
        <taxon>Eurotiales</taxon>
        <taxon>Aspergillaceae</taxon>
        <taxon>Aspergillus</taxon>
        <taxon>Aspergillus subgen. Circumdati</taxon>
    </lineage>
</organism>
<keyword evidence="2" id="KW-1185">Reference proteome</keyword>
<evidence type="ECO:0000313" key="2">
    <source>
        <dbReference type="Proteomes" id="UP000249057"/>
    </source>
</evidence>
<sequence>MAARAASAETCNHSATIPQPAEWAEEVERFASPRGICSVSNSRVKSGQVDQYSWGHLADVSKDPFIITYNHLRNARRRLAAAFQQGPRFCSAGFELCPFCLLEVEGKTTQANRATCQVSILRPSKEVSLPLHTFYVQDRLLGWRSSSKHRTQLERSAR</sequence>
<proteinExistence type="predicted"/>
<reference evidence="1" key="1">
    <citation type="submission" date="2018-02" db="EMBL/GenBank/DDBJ databases">
        <title>The genomes of Aspergillus section Nigri reveals drivers in fungal speciation.</title>
        <authorList>
            <consortium name="DOE Joint Genome Institute"/>
            <person name="Vesth T.C."/>
            <person name="Nybo J."/>
            <person name="Theobald S."/>
            <person name="Brandl J."/>
            <person name="Frisvad J.C."/>
            <person name="Nielsen K.F."/>
            <person name="Lyhne E.K."/>
            <person name="Kogle M.E."/>
            <person name="Kuo A."/>
            <person name="Riley R."/>
            <person name="Clum A."/>
            <person name="Nolan M."/>
            <person name="Lipzen A."/>
            <person name="Salamov A."/>
            <person name="Henrissat B."/>
            <person name="Wiebenga A."/>
            <person name="De vries R.P."/>
            <person name="Grigoriev I.V."/>
            <person name="Mortensen U.H."/>
            <person name="Andersen M.R."/>
            <person name="Baker S.E."/>
        </authorList>
    </citation>
    <scope>NUCLEOTIDE SEQUENCE</scope>
    <source>
        <strain evidence="1">CBS 621.78</strain>
    </source>
</reference>
<name>A0ACD1G8T0_9EURO</name>
<protein>
    <submittedName>
        <fullName evidence="1">Uncharacterized protein</fullName>
    </submittedName>
</protein>